<feature type="compositionally biased region" description="Low complexity" evidence="1">
    <location>
        <begin position="752"/>
        <end position="766"/>
    </location>
</feature>
<feature type="compositionally biased region" description="Low complexity" evidence="1">
    <location>
        <begin position="379"/>
        <end position="393"/>
    </location>
</feature>
<feature type="compositionally biased region" description="Basic residues" evidence="1">
    <location>
        <begin position="891"/>
        <end position="915"/>
    </location>
</feature>
<feature type="compositionally biased region" description="Basic and acidic residues" evidence="1">
    <location>
        <begin position="173"/>
        <end position="188"/>
    </location>
</feature>
<feature type="compositionally biased region" description="Low complexity" evidence="1">
    <location>
        <begin position="798"/>
        <end position="811"/>
    </location>
</feature>
<dbReference type="EMBL" id="GL377312">
    <property type="protein sequence ID" value="EFI92519.1"/>
    <property type="molecule type" value="Genomic_DNA"/>
</dbReference>
<dbReference type="STRING" id="578458.D8QGM7"/>
<name>D8QGM7_SCHCM</name>
<dbReference type="AlphaFoldDB" id="D8QGM7"/>
<feature type="compositionally biased region" description="Polar residues" evidence="1">
    <location>
        <begin position="834"/>
        <end position="849"/>
    </location>
</feature>
<evidence type="ECO:0000313" key="3">
    <source>
        <dbReference type="Proteomes" id="UP000007431"/>
    </source>
</evidence>
<proteinExistence type="predicted"/>
<feature type="compositionally biased region" description="Low complexity" evidence="1">
    <location>
        <begin position="518"/>
        <end position="536"/>
    </location>
</feature>
<feature type="compositionally biased region" description="Low complexity" evidence="1">
    <location>
        <begin position="774"/>
        <end position="788"/>
    </location>
</feature>
<sequence>MSAVESPSPGFEFPDFTLDLSVLSRTPSPQFSLSPPLSPALGPRSPVLVASQKLETPPASPALPAAPLESPTPQSPTTAPRGRAKSPLPRSISPLVRPSSAWRLSSTLKLSDRRATQSPTDGPAVWSPTQTDTSSVLSRPGSLSPRSMSAVLRASWPRLSGRRSSAMVINERQTNEHGVQVDHGRARTDGFPITEDARNAAESVDGHCGPLGRVSEDRAESEELIRSDDSAVSRPSTSSRGRRVGGSAFLEGLPEVEIPFVPLPAPTLAPTAEGNDWNDVLRAVMEVDGEGELPPEAFVKEEPSEEEPAPDIENVVVNEDHEAKEAEDDAAEKAAAALDAALGIDRALDLGLGVGLVATKSGASSQTVLAPVPKPASHPAPATASTSTPVADPAPAPTVLSPSATPPRPSELFARPRVLTSPGYAVYASSAGKSQLVGRMPGAYPPTPAATDKLATRFPLVEKEDPPSGSAVDKATSPGRSAAPTPPKTAAPVFSAVTAAALPSAPAAPVFSAPPRPSSASLAPARPLSPPASAQSPSPPLEIPVIRPSPAHRASTSSHPTIPFTNGFVSGYVDAPNGTVPSVSSPSGIGSSSNGTGSPHGIASSPNGIAAAPDGLVPWPACASVSSLSKYSEPDWVPPADERVVVPWTTGAPAGGAVSTTGVPPSTITAPTSTTDAALSTIGASPSTTAASAAAQVGALSGAQNVALAPFTVAPEAAKSNEARSAAIQGDAKKEVDPQDAPAAANVEPPTTKKASPASSGTSTPPIAFNASIPTNALTTVTPPNTTNPGPPPRPLKAPSRAHSARSTATSMYTSALSHAPTPANLDRDAWQPSPHSSAHLSRHSSTAPLNARRSGSRSSSSSSPSSHKSGSSQRRDIRELGQTPQSRSRGSSHKSPARRSRKSSSRHSSAHRSSKGTPSPNKDRSLRRSHSSISHRGVANKRWWRRVRSPTMPASCGKACAVRT</sequence>
<feature type="region of interest" description="Disordered" evidence="1">
    <location>
        <begin position="507"/>
        <end position="561"/>
    </location>
</feature>
<feature type="region of interest" description="Disordered" evidence="1">
    <location>
        <begin position="722"/>
        <end position="946"/>
    </location>
</feature>
<gene>
    <name evidence="2" type="ORF">SCHCODRAFT_237645</name>
</gene>
<feature type="region of interest" description="Disordered" evidence="1">
    <location>
        <begin position="364"/>
        <end position="415"/>
    </location>
</feature>
<feature type="compositionally biased region" description="Low complexity" evidence="1">
    <location>
        <begin position="853"/>
        <end position="873"/>
    </location>
</feature>
<feature type="compositionally biased region" description="Low complexity" evidence="1">
    <location>
        <begin position="576"/>
        <end position="599"/>
    </location>
</feature>
<keyword evidence="3" id="KW-1185">Reference proteome</keyword>
<dbReference type="OMA" id="FGPAFPM"/>
<dbReference type="Proteomes" id="UP000007431">
    <property type="component" value="Unassembled WGS sequence"/>
</dbReference>
<feature type="region of interest" description="Disordered" evidence="1">
    <location>
        <begin position="166"/>
        <end position="245"/>
    </location>
</feature>
<feature type="region of interest" description="Disordered" evidence="1">
    <location>
        <begin position="25"/>
        <end position="149"/>
    </location>
</feature>
<feature type="compositionally biased region" description="Low complexity" evidence="1">
    <location>
        <begin position="62"/>
        <end position="72"/>
    </location>
</feature>
<feature type="compositionally biased region" description="Low complexity" evidence="1">
    <location>
        <begin position="27"/>
        <end position="46"/>
    </location>
</feature>
<feature type="compositionally biased region" description="Basic and acidic residues" evidence="1">
    <location>
        <begin position="214"/>
        <end position="231"/>
    </location>
</feature>
<dbReference type="InParanoid" id="D8QGM7"/>
<feature type="region of interest" description="Disordered" evidence="1">
    <location>
        <begin position="435"/>
        <end position="490"/>
    </location>
</feature>
<evidence type="ECO:0000313" key="2">
    <source>
        <dbReference type="EMBL" id="EFI92519.1"/>
    </source>
</evidence>
<feature type="compositionally biased region" description="Polar residues" evidence="1">
    <location>
        <begin position="127"/>
        <end position="137"/>
    </location>
</feature>
<evidence type="ECO:0000256" key="1">
    <source>
        <dbReference type="SAM" id="MobiDB-lite"/>
    </source>
</evidence>
<reference evidence="2 3" key="1">
    <citation type="journal article" date="2010" name="Nat. Biotechnol.">
        <title>Genome sequence of the model mushroom Schizophyllum commune.</title>
        <authorList>
            <person name="Ohm R.A."/>
            <person name="de Jong J.F."/>
            <person name="Lugones L.G."/>
            <person name="Aerts A."/>
            <person name="Kothe E."/>
            <person name="Stajich J.E."/>
            <person name="de Vries R.P."/>
            <person name="Record E."/>
            <person name="Levasseur A."/>
            <person name="Baker S.E."/>
            <person name="Bartholomew K.A."/>
            <person name="Coutinho P.M."/>
            <person name="Erdmann S."/>
            <person name="Fowler T.J."/>
            <person name="Gathman A.C."/>
            <person name="Lombard V."/>
            <person name="Henrissat B."/>
            <person name="Knabe N."/>
            <person name="Kuees U."/>
            <person name="Lilly W.W."/>
            <person name="Lindquist E."/>
            <person name="Lucas S."/>
            <person name="Magnuson J.K."/>
            <person name="Piumi F."/>
            <person name="Raudaskoski M."/>
            <person name="Salamov A."/>
            <person name="Schmutz J."/>
            <person name="Schwarze F.W.M.R."/>
            <person name="vanKuyk P.A."/>
            <person name="Horton J.S."/>
            <person name="Grigoriev I.V."/>
            <person name="Woesten H.A.B."/>
        </authorList>
    </citation>
    <scope>NUCLEOTIDE SEQUENCE [LARGE SCALE GENOMIC DNA]</scope>
    <source>
        <strain evidence="3">H4-8 / FGSC 9210</strain>
    </source>
</reference>
<feature type="region of interest" description="Disordered" evidence="1">
    <location>
        <begin position="573"/>
        <end position="610"/>
    </location>
</feature>
<protein>
    <submittedName>
        <fullName evidence="2">Uncharacterized protein</fullName>
    </submittedName>
</protein>
<organism evidence="3">
    <name type="scientific">Schizophyllum commune (strain H4-8 / FGSC 9210)</name>
    <name type="common">Split gill fungus</name>
    <dbReference type="NCBI Taxonomy" id="578458"/>
    <lineage>
        <taxon>Eukaryota</taxon>
        <taxon>Fungi</taxon>
        <taxon>Dikarya</taxon>
        <taxon>Basidiomycota</taxon>
        <taxon>Agaricomycotina</taxon>
        <taxon>Agaricomycetes</taxon>
        <taxon>Agaricomycetidae</taxon>
        <taxon>Agaricales</taxon>
        <taxon>Schizophyllaceae</taxon>
        <taxon>Schizophyllum</taxon>
    </lineage>
</organism>
<accession>D8QGM7</accession>
<dbReference type="HOGENOM" id="CLU_306774_0_0_1"/>
<dbReference type="VEuPathDB" id="FungiDB:SCHCODRAFT_02639813"/>